<dbReference type="SUPFAM" id="SSF56601">
    <property type="entry name" value="beta-lactamase/transpeptidase-like"/>
    <property type="match status" value="1"/>
</dbReference>
<gene>
    <name evidence="2" type="ORF">EI290_04940</name>
</gene>
<organism evidence="2 3">
    <name type="scientific">Hymenobacter metallilatus</name>
    <dbReference type="NCBI Taxonomy" id="2493666"/>
    <lineage>
        <taxon>Bacteria</taxon>
        <taxon>Pseudomonadati</taxon>
        <taxon>Bacteroidota</taxon>
        <taxon>Cytophagia</taxon>
        <taxon>Cytophagales</taxon>
        <taxon>Hymenobacteraceae</taxon>
        <taxon>Hymenobacter</taxon>
    </lineage>
</organism>
<dbReference type="GO" id="GO:0008800">
    <property type="term" value="F:beta-lactamase activity"/>
    <property type="evidence" value="ECO:0007669"/>
    <property type="project" value="InterPro"/>
</dbReference>
<dbReference type="Gene3D" id="3.40.710.10">
    <property type="entry name" value="DD-peptidase/beta-lactamase superfamily"/>
    <property type="match status" value="1"/>
</dbReference>
<comment type="caution">
    <text evidence="2">The sequence shown here is derived from an EMBL/GenBank/DDBJ whole genome shotgun (WGS) entry which is preliminary data.</text>
</comment>
<feature type="domain" description="Beta-lactamase class A catalytic" evidence="1">
    <location>
        <begin position="69"/>
        <end position="360"/>
    </location>
</feature>
<keyword evidence="3" id="KW-1185">Reference proteome</keyword>
<evidence type="ECO:0000259" key="1">
    <source>
        <dbReference type="Pfam" id="PF13354"/>
    </source>
</evidence>
<dbReference type="Proteomes" id="UP000280066">
    <property type="component" value="Unassembled WGS sequence"/>
</dbReference>
<dbReference type="GO" id="GO:0030655">
    <property type="term" value="P:beta-lactam antibiotic catabolic process"/>
    <property type="evidence" value="ECO:0007669"/>
    <property type="project" value="InterPro"/>
</dbReference>
<reference evidence="2 3" key="1">
    <citation type="submission" date="2018-12" db="EMBL/GenBank/DDBJ databases">
        <authorList>
            <person name="Feng G."/>
            <person name="Zhu H."/>
        </authorList>
    </citation>
    <scope>NUCLEOTIDE SEQUENCE [LARGE SCALE GENOMIC DNA]</scope>
    <source>
        <strain evidence="2 3">9PBR-2</strain>
    </source>
</reference>
<evidence type="ECO:0000313" key="3">
    <source>
        <dbReference type="Proteomes" id="UP000280066"/>
    </source>
</evidence>
<protein>
    <recommendedName>
        <fullName evidence="1">Beta-lactamase class A catalytic domain-containing protein</fullName>
    </recommendedName>
</protein>
<dbReference type="AlphaFoldDB" id="A0A428JRI3"/>
<dbReference type="OrthoDB" id="1884322at2"/>
<name>A0A428JRI3_9BACT</name>
<dbReference type="EMBL" id="RWIS01000002">
    <property type="protein sequence ID" value="RSK36233.1"/>
    <property type="molecule type" value="Genomic_DNA"/>
</dbReference>
<sequence length="415" mass="46829">MKLLLLLGLLVGTIGVPAVAQSPLPRLLHTDSVLAPVARYARQHRLQIIYTRIRRDQRGRPHFRQYRYRLRPREYFYPASAIKLPAAVLALEKMQVLARQVPGLSSESPLRIDSVAWGQTSVVQDTSSQHHRASVAHYVRKLLLVSDNDAYNRLYELVGPAALQQGLRAHGLRHTVLRHRLSVGDQDSTARRTNAVAFFSDSSLTRPLYVQPAATFTGAWPRPRQHGLLVGQAHLQNGRRLPEPLDFSARNTTTLPDLHRTLRAILFPASVARRRQFQLDSADRRLLLDYMHRLPRQSQWPHYAAAHYPDNYAKFLLAGGAAGPLPAGIRIYNKIGQAYGFLVDNAYITNPAQGVEFLLSAVLYVNQDGVLNDDHYDYDTVGLPFLRRLGQVLYQRELQAKTAGKRAVVSSRKKQ</sequence>
<accession>A0A428JRI3</accession>
<dbReference type="InterPro" id="IPR012338">
    <property type="entry name" value="Beta-lactam/transpept-like"/>
</dbReference>
<dbReference type="InterPro" id="IPR045155">
    <property type="entry name" value="Beta-lactam_cat"/>
</dbReference>
<dbReference type="RefSeq" id="WP_125427341.1">
    <property type="nucleotide sequence ID" value="NZ_RWIS01000002.1"/>
</dbReference>
<proteinExistence type="predicted"/>
<evidence type="ECO:0000313" key="2">
    <source>
        <dbReference type="EMBL" id="RSK36233.1"/>
    </source>
</evidence>
<dbReference type="Pfam" id="PF13354">
    <property type="entry name" value="Beta-lactamase2"/>
    <property type="match status" value="1"/>
</dbReference>